<accession>A0A1V8YDE0</accession>
<name>A0A1V8YDE0_9ENTE</name>
<reference evidence="2 3" key="1">
    <citation type="journal article" date="2017" name="BMC Microbiol.">
        <title>Comparative genomics of Enterococcus spp. isolated from bovine feces.</title>
        <authorList>
            <person name="Beukers A.G."/>
            <person name="Zaheer R."/>
            <person name="Goji N."/>
            <person name="Amoako K.K."/>
            <person name="Chaves A.V."/>
            <person name="Ward M.P."/>
            <person name="McAllister T.A."/>
        </authorList>
    </citation>
    <scope>NUCLEOTIDE SEQUENCE [LARGE SCALE GENOMIC DNA]</scope>
    <source>
        <strain evidence="2 3">F1129D 143</strain>
    </source>
</reference>
<dbReference type="AlphaFoldDB" id="A0A1V8YDE0"/>
<evidence type="ECO:0000256" key="1">
    <source>
        <dbReference type="SAM" id="Coils"/>
    </source>
</evidence>
<dbReference type="RefSeq" id="WP_081183376.1">
    <property type="nucleotide sequence ID" value="NZ_MJEA01000004.1"/>
</dbReference>
<dbReference type="EMBL" id="MJEA01000004">
    <property type="protein sequence ID" value="OQO70599.1"/>
    <property type="molecule type" value="Genomic_DNA"/>
</dbReference>
<evidence type="ECO:0000313" key="3">
    <source>
        <dbReference type="Proteomes" id="UP000192477"/>
    </source>
</evidence>
<gene>
    <name evidence="2" type="ORF">BH747_06160</name>
</gene>
<feature type="coiled-coil region" evidence="1">
    <location>
        <begin position="38"/>
        <end position="65"/>
    </location>
</feature>
<dbReference type="Proteomes" id="UP000192477">
    <property type="component" value="Unassembled WGS sequence"/>
</dbReference>
<dbReference type="OrthoDB" id="2328439at2"/>
<comment type="caution">
    <text evidence="2">The sequence shown here is derived from an EMBL/GenBank/DDBJ whole genome shotgun (WGS) entry which is preliminary data.</text>
</comment>
<proteinExistence type="predicted"/>
<keyword evidence="1" id="KW-0175">Coiled coil</keyword>
<sequence>MLDFIKENWFQLILLIFIYPAYKGIKKAIEDSISGLPARMHELKIQEIQNENELLIQKNDHKSTRELQVDNYYRSISGKKIEELFSKWMDMIADTNKIGKMNQQDLKKMIKELMMYGSTRTVYIGSLFQQYNYKFPSETDDFNAFELLYLGASLVASMKKDFTGYEVDPETLLKMKITDLDSEENRDKFKTAKINAKKIIENGFD</sequence>
<protein>
    <submittedName>
        <fullName evidence="2">Uncharacterized protein</fullName>
    </submittedName>
</protein>
<evidence type="ECO:0000313" key="2">
    <source>
        <dbReference type="EMBL" id="OQO70599.1"/>
    </source>
</evidence>
<organism evidence="2 3">
    <name type="scientific">Enterococcus villorum</name>
    <dbReference type="NCBI Taxonomy" id="112904"/>
    <lineage>
        <taxon>Bacteria</taxon>
        <taxon>Bacillati</taxon>
        <taxon>Bacillota</taxon>
        <taxon>Bacilli</taxon>
        <taxon>Lactobacillales</taxon>
        <taxon>Enterococcaceae</taxon>
        <taxon>Enterococcus</taxon>
    </lineage>
</organism>